<accession>A0A833W9E8</accession>
<comment type="caution">
    <text evidence="1">The sequence shown here is derived from an EMBL/GenBank/DDBJ whole genome shotgun (WGS) entry which is preliminary data.</text>
</comment>
<gene>
    <name evidence="1" type="ORF">GN244_ATG14201</name>
</gene>
<protein>
    <submittedName>
        <fullName evidence="1">Uncharacterized protein</fullName>
    </submittedName>
</protein>
<sequence length="69" mass="7638">MDEMFEAMNILAMEKDHARAVRYVATVRPAMAAVRDTCLVDHLEYGGMCRSEEGACVERSADEVCSTHG</sequence>
<proteinExistence type="predicted"/>
<reference evidence="1" key="1">
    <citation type="submission" date="2020-04" db="EMBL/GenBank/DDBJ databases">
        <title>Hybrid Assembly of Korean Phytophthora infestans isolates.</title>
        <authorList>
            <person name="Prokchorchik M."/>
            <person name="Lee Y."/>
            <person name="Seo J."/>
            <person name="Cho J.-H."/>
            <person name="Park Y.-E."/>
            <person name="Jang D.-C."/>
            <person name="Im J.-S."/>
            <person name="Choi J.-G."/>
            <person name="Park H.-J."/>
            <person name="Lee G.-B."/>
            <person name="Lee Y.-G."/>
            <person name="Hong S.-Y."/>
            <person name="Cho K."/>
            <person name="Sohn K.H."/>
        </authorList>
    </citation>
    <scope>NUCLEOTIDE SEQUENCE</scope>
    <source>
        <strain evidence="1">KR_1_A1</strain>
    </source>
</reference>
<evidence type="ECO:0000313" key="1">
    <source>
        <dbReference type="EMBL" id="KAF4033847.1"/>
    </source>
</evidence>
<organism evidence="1 2">
    <name type="scientific">Phytophthora infestans</name>
    <name type="common">Potato late blight agent</name>
    <name type="synonym">Botrytis infestans</name>
    <dbReference type="NCBI Taxonomy" id="4787"/>
    <lineage>
        <taxon>Eukaryota</taxon>
        <taxon>Sar</taxon>
        <taxon>Stramenopiles</taxon>
        <taxon>Oomycota</taxon>
        <taxon>Peronosporomycetes</taxon>
        <taxon>Peronosporales</taxon>
        <taxon>Peronosporaceae</taxon>
        <taxon>Phytophthora</taxon>
    </lineage>
</organism>
<name>A0A833W9E8_PHYIN</name>
<keyword evidence="2" id="KW-1185">Reference proteome</keyword>
<dbReference type="Proteomes" id="UP000602510">
    <property type="component" value="Unassembled WGS sequence"/>
</dbReference>
<dbReference type="EMBL" id="WSZM01000402">
    <property type="protein sequence ID" value="KAF4033847.1"/>
    <property type="molecule type" value="Genomic_DNA"/>
</dbReference>
<evidence type="ECO:0000313" key="2">
    <source>
        <dbReference type="Proteomes" id="UP000602510"/>
    </source>
</evidence>
<dbReference type="AlphaFoldDB" id="A0A833W9E8"/>